<dbReference type="KEGG" id="pef:A7E78_00810"/>
<dbReference type="SUPFAM" id="SSF56281">
    <property type="entry name" value="Metallo-hydrolase/oxidoreductase"/>
    <property type="match status" value="1"/>
</dbReference>
<proteinExistence type="predicted"/>
<sequence>MSSSARLFRYLEAKFCAGLLDDPVLLVRVRPLGRNLLFDCGQIHHLAKRVLKQTQAIFISHAHMDHFMGIDTFIRNVLVSPGTFEIFGPPGLAVKLQHKLAGYDWNLAERFWCSLRVREVHAESIVSWLFPGPKGFPCLYEGEQRREGRIVYRNDYLQVEAVLCDHKIPVVAYCCRERPIFSVDRQRLQHAGLVAGPWLEELKRRFYNGFIDRTPLKVLRRFSDDITPGSEPDAESLYRSICRSVSPASIGYVSDIGFSPENLIRLNPLLKDVFLLIAECAFLSEDIAKARRSYHLCTQDLNRLLDDLRPGYFLPMHLSKTYNGRCQVLYQELQMPPEVSLIQIPEHLLPRPLLPCDFPRLPPKLKSIPGTFH</sequence>
<reference evidence="2 3" key="1">
    <citation type="journal article" date="2017" name="Genome Announc.">
        <title>Complete Genome Sequences of Two Acetylene-Fermenting Pelobacter acetylenicus Strains.</title>
        <authorList>
            <person name="Sutton J.M."/>
            <person name="Baesman S.M."/>
            <person name="Fierst J.L."/>
            <person name="Poret-Peterson A.T."/>
            <person name="Oremland R.S."/>
            <person name="Dunlap D.S."/>
            <person name="Akob D.M."/>
        </authorList>
    </citation>
    <scope>NUCLEOTIDE SEQUENCE [LARGE SCALE GENOMIC DNA]</scope>
    <source>
        <strain evidence="2 3">SFB93</strain>
    </source>
</reference>
<evidence type="ECO:0000313" key="3">
    <source>
        <dbReference type="Proteomes" id="UP000182517"/>
    </source>
</evidence>
<name>A0A1L3GLI9_9BACT</name>
<dbReference type="EMBL" id="CP015519">
    <property type="protein sequence ID" value="APG26528.1"/>
    <property type="molecule type" value="Genomic_DNA"/>
</dbReference>
<dbReference type="STRING" id="1842532.A7E78_00810"/>
<protein>
    <submittedName>
        <fullName evidence="2">Ribonuclease Z</fullName>
    </submittedName>
</protein>
<dbReference type="Proteomes" id="UP000182517">
    <property type="component" value="Chromosome"/>
</dbReference>
<organism evidence="2 3">
    <name type="scientific">Syntrophotalea acetylenivorans</name>
    <dbReference type="NCBI Taxonomy" id="1842532"/>
    <lineage>
        <taxon>Bacteria</taxon>
        <taxon>Pseudomonadati</taxon>
        <taxon>Thermodesulfobacteriota</taxon>
        <taxon>Desulfuromonadia</taxon>
        <taxon>Desulfuromonadales</taxon>
        <taxon>Syntrophotaleaceae</taxon>
        <taxon>Syntrophotalea</taxon>
    </lineage>
</organism>
<evidence type="ECO:0000259" key="1">
    <source>
        <dbReference type="Pfam" id="PF12706"/>
    </source>
</evidence>
<dbReference type="Pfam" id="PF12706">
    <property type="entry name" value="Lactamase_B_2"/>
    <property type="match status" value="1"/>
</dbReference>
<dbReference type="GO" id="GO:0042781">
    <property type="term" value="F:3'-tRNA processing endoribonuclease activity"/>
    <property type="evidence" value="ECO:0007669"/>
    <property type="project" value="TreeGrafter"/>
</dbReference>
<keyword evidence="3" id="KW-1185">Reference proteome</keyword>
<dbReference type="OrthoDB" id="9800940at2"/>
<accession>A0A1L3GLI9</accession>
<dbReference type="NCBIfam" id="NF002558">
    <property type="entry name" value="PRK02126.1"/>
    <property type="match status" value="1"/>
</dbReference>
<dbReference type="PANTHER" id="PTHR46018:SF7">
    <property type="entry name" value="RIBONUCLEASE Z"/>
    <property type="match status" value="1"/>
</dbReference>
<feature type="domain" description="Metallo-beta-lactamase" evidence="1">
    <location>
        <begin position="34"/>
        <end position="121"/>
    </location>
</feature>
<dbReference type="Gene3D" id="3.60.15.10">
    <property type="entry name" value="Ribonuclease Z/Hydroxyacylglutathione hydrolase-like"/>
    <property type="match status" value="1"/>
</dbReference>
<gene>
    <name evidence="2" type="ORF">A7E78_00810</name>
</gene>
<evidence type="ECO:0000313" key="2">
    <source>
        <dbReference type="EMBL" id="APG26528.1"/>
    </source>
</evidence>
<dbReference type="RefSeq" id="WP_072282488.1">
    <property type="nucleotide sequence ID" value="NZ_CP015519.1"/>
</dbReference>
<dbReference type="PANTHER" id="PTHR46018">
    <property type="entry name" value="ZINC PHOSPHODIESTERASE ELAC PROTEIN 1"/>
    <property type="match status" value="1"/>
</dbReference>
<dbReference type="InterPro" id="IPR001279">
    <property type="entry name" value="Metallo-B-lactamas"/>
</dbReference>
<dbReference type="InterPro" id="IPR036866">
    <property type="entry name" value="RibonucZ/Hydroxyglut_hydro"/>
</dbReference>
<dbReference type="AlphaFoldDB" id="A0A1L3GLI9"/>